<proteinExistence type="inferred from homology"/>
<dbReference type="AlphaFoldDB" id="A0A1M7UWR3"/>
<dbReference type="GO" id="GO:0016491">
    <property type="term" value="F:oxidoreductase activity"/>
    <property type="evidence" value="ECO:0007669"/>
    <property type="project" value="UniProtKB-UniRule"/>
</dbReference>
<evidence type="ECO:0000256" key="1">
    <source>
        <dbReference type="ARBA" id="ARBA00022630"/>
    </source>
</evidence>
<dbReference type="Gene3D" id="3.40.109.10">
    <property type="entry name" value="NADH Oxidase"/>
    <property type="match status" value="1"/>
</dbReference>
<dbReference type="InterPro" id="IPR000415">
    <property type="entry name" value="Nitroreductase-like"/>
</dbReference>
<keyword evidence="5" id="KW-0520">NAD</keyword>
<evidence type="ECO:0000313" key="7">
    <source>
        <dbReference type="EMBL" id="SHN87380.1"/>
    </source>
</evidence>
<evidence type="ECO:0000256" key="3">
    <source>
        <dbReference type="ARBA" id="ARBA00022857"/>
    </source>
</evidence>
<evidence type="ECO:0000256" key="2">
    <source>
        <dbReference type="ARBA" id="ARBA00022643"/>
    </source>
</evidence>
<protein>
    <recommendedName>
        <fullName evidence="5">Putative NADH dehydrogenase/NAD(P)H nitroreductase SAMN05444170_7151</fullName>
        <ecNumber evidence="5">1.-.-.-</ecNumber>
    </recommendedName>
</protein>
<organism evidence="7 8">
    <name type="scientific">Bradyrhizobium erythrophlei</name>
    <dbReference type="NCBI Taxonomy" id="1437360"/>
    <lineage>
        <taxon>Bacteria</taxon>
        <taxon>Pseudomonadati</taxon>
        <taxon>Pseudomonadota</taxon>
        <taxon>Alphaproteobacteria</taxon>
        <taxon>Hyphomicrobiales</taxon>
        <taxon>Nitrobacteraceae</taxon>
        <taxon>Bradyrhizobium</taxon>
    </lineage>
</organism>
<dbReference type="RefSeq" id="WP_072825284.1">
    <property type="nucleotide sequence ID" value="NZ_LT670849.1"/>
</dbReference>
<dbReference type="SUPFAM" id="SSF55469">
    <property type="entry name" value="FMN-dependent nitroreductase-like"/>
    <property type="match status" value="1"/>
</dbReference>
<dbReference type="OrthoDB" id="9784375at2"/>
<feature type="domain" description="Nitroreductase" evidence="6">
    <location>
        <begin position="15"/>
        <end position="159"/>
    </location>
</feature>
<evidence type="ECO:0000259" key="6">
    <source>
        <dbReference type="Pfam" id="PF00881"/>
    </source>
</evidence>
<accession>A0A1M7UWR3</accession>
<keyword evidence="4 5" id="KW-0560">Oxidoreductase</keyword>
<keyword evidence="8" id="KW-1185">Reference proteome</keyword>
<dbReference type="CDD" id="cd02148">
    <property type="entry name" value="RutE-like"/>
    <property type="match status" value="1"/>
</dbReference>
<dbReference type="InterPro" id="IPR029479">
    <property type="entry name" value="Nitroreductase"/>
</dbReference>
<comment type="similarity">
    <text evidence="5">Belongs to the nitroreductase family. HadB/RutE subfamily.</text>
</comment>
<dbReference type="PANTHER" id="PTHR43543:SF1">
    <property type="entry name" value="MALONIC SEMIALDEHYDE REDUCTASE RUTE-RELATED"/>
    <property type="match status" value="1"/>
</dbReference>
<keyword evidence="2 5" id="KW-0288">FMN</keyword>
<keyword evidence="3 5" id="KW-0521">NADP</keyword>
<dbReference type="PANTHER" id="PTHR43543">
    <property type="entry name" value="MALONIC SEMIALDEHYDE REDUCTASE RUTE-RELATED"/>
    <property type="match status" value="1"/>
</dbReference>
<dbReference type="EMBL" id="LT670849">
    <property type="protein sequence ID" value="SHN87380.1"/>
    <property type="molecule type" value="Genomic_DNA"/>
</dbReference>
<dbReference type="Proteomes" id="UP000184096">
    <property type="component" value="Chromosome I"/>
</dbReference>
<dbReference type="HAMAP" id="MF_01204">
    <property type="entry name" value="Oxidoreductase_RutE_HadB"/>
    <property type="match status" value="1"/>
</dbReference>
<dbReference type="Pfam" id="PF00881">
    <property type="entry name" value="Nitroreductase"/>
    <property type="match status" value="1"/>
</dbReference>
<evidence type="ECO:0000256" key="5">
    <source>
        <dbReference type="HAMAP-Rule" id="MF_01204"/>
    </source>
</evidence>
<name>A0A1M7UWR3_9BRAD</name>
<sequence length="197" mass="21186">MTAVLSDDSLDLIFRSARTFNGWLDRPVDDATVRDVYDLMKWGPTSANSSPARFVWVRSTDGKAKLAGLAADLNKPKILAAPITVIVGHDLNFAGELPKLMPHAAEMMQKYFAPPDVAGATAMRNGTLQGAYLIVAARALGLDCGPMSGFDNVGVDKAFFAGTRIKSNFICSIGHGDPASVFPRNPRLSFEEAGRWA</sequence>
<dbReference type="InterPro" id="IPR050461">
    <property type="entry name" value="Nitroreductase_HadB/RutE"/>
</dbReference>
<reference evidence="8" key="1">
    <citation type="submission" date="2016-11" db="EMBL/GenBank/DDBJ databases">
        <authorList>
            <person name="Varghese N."/>
            <person name="Submissions S."/>
        </authorList>
    </citation>
    <scope>NUCLEOTIDE SEQUENCE [LARGE SCALE GENOMIC DNA]</scope>
    <source>
        <strain evidence="8">GAS401</strain>
    </source>
</reference>
<evidence type="ECO:0000313" key="8">
    <source>
        <dbReference type="Proteomes" id="UP000184096"/>
    </source>
</evidence>
<dbReference type="NCBIfam" id="NF003768">
    <property type="entry name" value="PRK05365.1"/>
    <property type="match status" value="1"/>
</dbReference>
<comment type="cofactor">
    <cofactor evidence="5">
        <name>FMN</name>
        <dbReference type="ChEBI" id="CHEBI:58210"/>
    </cofactor>
</comment>
<dbReference type="InterPro" id="IPR023936">
    <property type="entry name" value="RutE-like"/>
</dbReference>
<gene>
    <name evidence="7" type="ORF">SAMN05444170_7151</name>
</gene>
<evidence type="ECO:0000256" key="4">
    <source>
        <dbReference type="ARBA" id="ARBA00023002"/>
    </source>
</evidence>
<keyword evidence="1 5" id="KW-0285">Flavoprotein</keyword>
<dbReference type="EC" id="1.-.-.-" evidence="5"/>